<protein>
    <recommendedName>
        <fullName evidence="2">Protein kinase domain-containing protein</fullName>
    </recommendedName>
</protein>
<dbReference type="SUPFAM" id="SSF56112">
    <property type="entry name" value="Protein kinase-like (PK-like)"/>
    <property type="match status" value="1"/>
</dbReference>
<dbReference type="AlphaFoldDB" id="K1RNQ2"/>
<evidence type="ECO:0008006" key="2">
    <source>
        <dbReference type="Google" id="ProtNLM"/>
    </source>
</evidence>
<proteinExistence type="predicted"/>
<dbReference type="InterPro" id="IPR011009">
    <property type="entry name" value="Kinase-like_dom_sf"/>
</dbReference>
<accession>K1RNQ2</accession>
<gene>
    <name evidence="1" type="ORF">OBE_14227</name>
</gene>
<evidence type="ECO:0000313" key="1">
    <source>
        <dbReference type="EMBL" id="EKC50252.1"/>
    </source>
</evidence>
<reference evidence="1" key="1">
    <citation type="journal article" date="2013" name="Environ. Microbiol.">
        <title>Microbiota from the distal guts of lean and obese adolescents exhibit partial functional redundancy besides clear differences in community structure.</title>
        <authorList>
            <person name="Ferrer M."/>
            <person name="Ruiz A."/>
            <person name="Lanza F."/>
            <person name="Haange S.B."/>
            <person name="Oberbach A."/>
            <person name="Till H."/>
            <person name="Bargiela R."/>
            <person name="Campoy C."/>
            <person name="Segura M.T."/>
            <person name="Richter M."/>
            <person name="von Bergen M."/>
            <person name="Seifert J."/>
            <person name="Suarez A."/>
        </authorList>
    </citation>
    <scope>NUCLEOTIDE SEQUENCE</scope>
</reference>
<sequence length="41" mass="4484">MDSILGRTILGYRVVEKIGSGGFGNVYRVERNNIVGNTTRA</sequence>
<dbReference type="EMBL" id="AJWZ01009806">
    <property type="protein sequence ID" value="EKC50252.1"/>
    <property type="molecule type" value="Genomic_DNA"/>
</dbReference>
<name>K1RNQ2_9ZZZZ</name>
<comment type="caution">
    <text evidence="1">The sequence shown here is derived from an EMBL/GenBank/DDBJ whole genome shotgun (WGS) entry which is preliminary data.</text>
</comment>
<feature type="non-terminal residue" evidence="1">
    <location>
        <position position="41"/>
    </location>
</feature>
<organism evidence="1">
    <name type="scientific">human gut metagenome</name>
    <dbReference type="NCBI Taxonomy" id="408170"/>
    <lineage>
        <taxon>unclassified sequences</taxon>
        <taxon>metagenomes</taxon>
        <taxon>organismal metagenomes</taxon>
    </lineage>
</organism>
<dbReference type="Gene3D" id="3.30.200.20">
    <property type="entry name" value="Phosphorylase Kinase, domain 1"/>
    <property type="match status" value="1"/>
</dbReference>